<gene>
    <name evidence="8" type="ORF">BFP76_01940</name>
</gene>
<evidence type="ECO:0000256" key="6">
    <source>
        <dbReference type="SAM" id="Phobius"/>
    </source>
</evidence>
<evidence type="ECO:0000259" key="7">
    <source>
        <dbReference type="Pfam" id="PF00482"/>
    </source>
</evidence>
<name>A0A2G5K3P8_9RHOB</name>
<feature type="transmembrane region" description="Helical" evidence="6">
    <location>
        <begin position="142"/>
        <end position="160"/>
    </location>
</feature>
<accession>A0A2G5K3P8</accession>
<protein>
    <submittedName>
        <fullName evidence="8">Pilus assembly protein TadC</fullName>
    </submittedName>
</protein>
<evidence type="ECO:0000313" key="8">
    <source>
        <dbReference type="EMBL" id="PIB24035.1"/>
    </source>
</evidence>
<evidence type="ECO:0000313" key="9">
    <source>
        <dbReference type="Proteomes" id="UP000231516"/>
    </source>
</evidence>
<keyword evidence="4 6" id="KW-1133">Transmembrane helix</keyword>
<feature type="transmembrane region" description="Helical" evidence="6">
    <location>
        <begin position="117"/>
        <end position="136"/>
    </location>
</feature>
<keyword evidence="9" id="KW-1185">Reference proteome</keyword>
<comment type="caution">
    <text evidence="8">The sequence shown here is derived from an EMBL/GenBank/DDBJ whole genome shotgun (WGS) entry which is preliminary data.</text>
</comment>
<dbReference type="PANTHER" id="PTHR35007:SF2">
    <property type="entry name" value="PILUS ASSEMBLE PROTEIN"/>
    <property type="match status" value="1"/>
</dbReference>
<feature type="transmembrane region" description="Helical" evidence="6">
    <location>
        <begin position="297"/>
        <end position="317"/>
    </location>
</feature>
<dbReference type="PANTHER" id="PTHR35007">
    <property type="entry name" value="INTEGRAL MEMBRANE PROTEIN-RELATED"/>
    <property type="match status" value="1"/>
</dbReference>
<dbReference type="Proteomes" id="UP000231516">
    <property type="component" value="Unassembled WGS sequence"/>
</dbReference>
<feature type="domain" description="Type II secretion system protein GspF" evidence="7">
    <location>
        <begin position="184"/>
        <end position="312"/>
    </location>
</feature>
<dbReference type="Pfam" id="PF00482">
    <property type="entry name" value="T2SSF"/>
    <property type="match status" value="1"/>
</dbReference>
<keyword evidence="3 6" id="KW-0812">Transmembrane</keyword>
<reference evidence="8 9" key="1">
    <citation type="submission" date="2016-08" db="EMBL/GenBank/DDBJ databases">
        <title>Draft genome of Amylibacter sp. strain 4G11.</title>
        <authorList>
            <person name="Wong S.-K."/>
            <person name="Hamasaki K."/>
            <person name="Yoshizawa S."/>
        </authorList>
    </citation>
    <scope>NUCLEOTIDE SEQUENCE [LARGE SCALE GENOMIC DNA]</scope>
    <source>
        <strain evidence="8 9">4G11</strain>
    </source>
</reference>
<evidence type="ECO:0000256" key="4">
    <source>
        <dbReference type="ARBA" id="ARBA00022989"/>
    </source>
</evidence>
<keyword evidence="5 6" id="KW-0472">Membrane</keyword>
<dbReference type="RefSeq" id="WP_099592314.1">
    <property type="nucleotide sequence ID" value="NZ_MDGM01000012.1"/>
</dbReference>
<evidence type="ECO:0000256" key="3">
    <source>
        <dbReference type="ARBA" id="ARBA00022692"/>
    </source>
</evidence>
<sequence>MELIQEIFAFIVDALGPNGPLIVIGMLGVFLIMIALPMALKRQVDPFDKLEGSTAFIPANKNDPKNKAALRQKQSGPNLDRFAAYLEPQDQKQYSARRLKLIQAGYRTSSAVRTFHAAQLLLSLGALVAASLYVFLFTEGSTPIKMALMILGPALAGYYLPHYWVERRRQTRQTELLEAFPDALDLMLICVESGQTLDHTILRVSREIEDGYPTLAEELTIISNEMRAGKDRSTVLRDFASRSDVADIKAFVTVLIQSATFGTTIGEALRLFSSEMRDKRVMRAEEKANTLPTKMTLCTMLFILPPLLAILIGPSIYDIYRFLVLGQSQ</sequence>
<evidence type="ECO:0000256" key="1">
    <source>
        <dbReference type="ARBA" id="ARBA00004651"/>
    </source>
</evidence>
<organism evidence="8 9">
    <name type="scientific">Paramylibacter kogurei</name>
    <dbReference type="NCBI Taxonomy" id="1889778"/>
    <lineage>
        <taxon>Bacteria</taxon>
        <taxon>Pseudomonadati</taxon>
        <taxon>Pseudomonadota</taxon>
        <taxon>Alphaproteobacteria</taxon>
        <taxon>Rhodobacterales</taxon>
        <taxon>Paracoccaceae</taxon>
        <taxon>Paramylibacter</taxon>
    </lineage>
</organism>
<comment type="subcellular location">
    <subcellularLocation>
        <location evidence="1">Cell membrane</location>
        <topology evidence="1">Multi-pass membrane protein</topology>
    </subcellularLocation>
</comment>
<dbReference type="OrthoDB" id="9810662at2"/>
<dbReference type="EMBL" id="MDGM01000012">
    <property type="protein sequence ID" value="PIB24035.1"/>
    <property type="molecule type" value="Genomic_DNA"/>
</dbReference>
<dbReference type="AlphaFoldDB" id="A0A2G5K3P8"/>
<evidence type="ECO:0000256" key="5">
    <source>
        <dbReference type="ARBA" id="ARBA00023136"/>
    </source>
</evidence>
<keyword evidence="2" id="KW-1003">Cell membrane</keyword>
<proteinExistence type="predicted"/>
<dbReference type="GO" id="GO:0005886">
    <property type="term" value="C:plasma membrane"/>
    <property type="evidence" value="ECO:0007669"/>
    <property type="project" value="UniProtKB-SubCell"/>
</dbReference>
<evidence type="ECO:0000256" key="2">
    <source>
        <dbReference type="ARBA" id="ARBA00022475"/>
    </source>
</evidence>
<feature type="transmembrane region" description="Helical" evidence="6">
    <location>
        <begin position="20"/>
        <end position="40"/>
    </location>
</feature>
<dbReference type="InterPro" id="IPR018076">
    <property type="entry name" value="T2SS_GspF_dom"/>
</dbReference>